<reference evidence="5" key="1">
    <citation type="submission" date="2020-11" db="EMBL/GenBank/DDBJ databases">
        <title>Sequencing the genomes of 1000 actinobacteria strains.</title>
        <authorList>
            <person name="Klenk H.-P."/>
        </authorList>
    </citation>
    <scope>NUCLEOTIDE SEQUENCE</scope>
    <source>
        <strain evidence="5">DSM 45632</strain>
    </source>
</reference>
<dbReference type="SUPFAM" id="SSF81995">
    <property type="entry name" value="beta-sandwich domain of Sec23/24"/>
    <property type="match status" value="1"/>
</dbReference>
<feature type="region of interest" description="Disordered" evidence="2">
    <location>
        <begin position="1"/>
        <end position="85"/>
    </location>
</feature>
<keyword evidence="3" id="KW-0812">Transmembrane</keyword>
<feature type="compositionally biased region" description="Low complexity" evidence="2">
    <location>
        <begin position="25"/>
        <end position="36"/>
    </location>
</feature>
<feature type="transmembrane region" description="Helical" evidence="3">
    <location>
        <begin position="93"/>
        <end position="119"/>
    </location>
</feature>
<dbReference type="Proteomes" id="UP000658613">
    <property type="component" value="Unassembled WGS sequence"/>
</dbReference>
<feature type="compositionally biased region" description="Low complexity" evidence="2">
    <location>
        <begin position="49"/>
        <end position="78"/>
    </location>
</feature>
<evidence type="ECO:0000313" key="6">
    <source>
        <dbReference type="Proteomes" id="UP000658613"/>
    </source>
</evidence>
<keyword evidence="3" id="KW-1133">Transmembrane helix</keyword>
<protein>
    <recommendedName>
        <fullName evidence="4">DUF4352 domain-containing protein</fullName>
    </recommendedName>
</protein>
<organism evidence="5 6">
    <name type="scientific">Corynebacterium aquatimens</name>
    <dbReference type="NCBI Taxonomy" id="1190508"/>
    <lineage>
        <taxon>Bacteria</taxon>
        <taxon>Bacillati</taxon>
        <taxon>Actinomycetota</taxon>
        <taxon>Actinomycetes</taxon>
        <taxon>Mycobacteriales</taxon>
        <taxon>Corynebacteriaceae</taxon>
        <taxon>Corynebacterium</taxon>
    </lineage>
</organism>
<feature type="domain" description="DUF4352" evidence="4">
    <location>
        <begin position="153"/>
        <end position="278"/>
    </location>
</feature>
<gene>
    <name evidence="5" type="ORF">IW254_001454</name>
</gene>
<name>A0A931E2P8_9CORY</name>
<dbReference type="InterPro" id="IPR029050">
    <property type="entry name" value="Immunoprotect_excell_Ig-like"/>
</dbReference>
<proteinExistence type="predicted"/>
<dbReference type="EMBL" id="JADOUE010000001">
    <property type="protein sequence ID" value="MBG6122485.1"/>
    <property type="molecule type" value="Genomic_DNA"/>
</dbReference>
<keyword evidence="6" id="KW-1185">Reference proteome</keyword>
<evidence type="ECO:0000256" key="1">
    <source>
        <dbReference type="ARBA" id="ARBA00022729"/>
    </source>
</evidence>
<evidence type="ECO:0000259" key="4">
    <source>
        <dbReference type="Pfam" id="PF11611"/>
    </source>
</evidence>
<dbReference type="RefSeq" id="WP_196824870.1">
    <property type="nucleotide sequence ID" value="NZ_CP046980.1"/>
</dbReference>
<dbReference type="AlphaFoldDB" id="A0A931E2P8"/>
<accession>A0A931E2P8</accession>
<evidence type="ECO:0000256" key="2">
    <source>
        <dbReference type="SAM" id="MobiDB-lite"/>
    </source>
</evidence>
<evidence type="ECO:0000313" key="5">
    <source>
        <dbReference type="EMBL" id="MBG6122485.1"/>
    </source>
</evidence>
<sequence>MSSMYPPSGGRGNGQDNSEDNIPMSSPSDYYDYTSSGQSQAPFGQDYRAQSYAQQAPQQPYPQQAPQQPYPQQASGAYGVPPNQPMPKKGNGAAIGCVIAIVITLLLITIPVALFFYYFDKEIDSYTESKEVSVGGPGVSSGGESRDDTLPIGAWVESGEWRVSLDSVDLDANREIHDENEFNDPPKAGYVYVMAGLTVTYLGDDPQGDNPFVEVEWTNPDGTTFDDSDASVVIDDRFYSTGKTLYKGGTYTGKIVFEVPSATVDDSTIAIKPTISSEKRFFSVK</sequence>
<keyword evidence="1" id="KW-0732">Signal</keyword>
<keyword evidence="3" id="KW-0472">Membrane</keyword>
<dbReference type="Pfam" id="PF11611">
    <property type="entry name" value="DUF4352"/>
    <property type="match status" value="1"/>
</dbReference>
<dbReference type="InterPro" id="IPR029051">
    <property type="entry name" value="DUF4352"/>
</dbReference>
<comment type="caution">
    <text evidence="5">The sequence shown here is derived from an EMBL/GenBank/DDBJ whole genome shotgun (WGS) entry which is preliminary data.</text>
</comment>
<dbReference type="Gene3D" id="2.60.40.1240">
    <property type="match status" value="1"/>
</dbReference>
<evidence type="ECO:0000256" key="3">
    <source>
        <dbReference type="SAM" id="Phobius"/>
    </source>
</evidence>